<protein>
    <submittedName>
        <fullName evidence="3">WxL domain-containing protein</fullName>
    </submittedName>
</protein>
<organism evidence="3 4">
    <name type="scientific">Candidatus Enterococcus myersii</name>
    <dbReference type="NCBI Taxonomy" id="2815322"/>
    <lineage>
        <taxon>Bacteria</taxon>
        <taxon>Bacillati</taxon>
        <taxon>Bacillota</taxon>
        <taxon>Bacilli</taxon>
        <taxon>Lactobacillales</taxon>
        <taxon>Enterococcaceae</taxon>
        <taxon>Enterococcus</taxon>
    </lineage>
</organism>
<dbReference type="Proteomes" id="UP000664256">
    <property type="component" value="Unassembled WGS sequence"/>
</dbReference>
<accession>A0ABS3H4S4</accession>
<keyword evidence="1" id="KW-0732">Signal</keyword>
<dbReference type="Pfam" id="PF13731">
    <property type="entry name" value="WxL"/>
    <property type="match status" value="1"/>
</dbReference>
<feature type="signal peptide" evidence="1">
    <location>
        <begin position="1"/>
        <end position="26"/>
    </location>
</feature>
<proteinExistence type="predicted"/>
<evidence type="ECO:0000256" key="1">
    <source>
        <dbReference type="SAM" id="SignalP"/>
    </source>
</evidence>
<sequence length="186" mass="21192">MRKKKKIIPIAMIGLSLFLFPLDVLAAEGKTTLEILPLNEKYPRIYAINDLDFGNHELTEYGKDIKATENLTIKILDARLTSIPWDLQVNFSSLTQKSDSPLTNANISLKPGTVTTEKGQALKTYPLYQNLDEPIFQTVLRSDSNSAHGWITYTINRDEINLNFGKNNRVGEYQALNQWRFINAKF</sequence>
<reference evidence="3 4" key="1">
    <citation type="submission" date="2021-03" db="EMBL/GenBank/DDBJ databases">
        <title>Enterococcal diversity collection.</title>
        <authorList>
            <person name="Gilmore M.S."/>
            <person name="Schwartzman J."/>
            <person name="Van Tyne D."/>
            <person name="Martin M."/>
            <person name="Earl A.M."/>
            <person name="Manson A.L."/>
            <person name="Straub T."/>
            <person name="Salamzade R."/>
            <person name="Saavedra J."/>
            <person name="Lebreton F."/>
            <person name="Prichula J."/>
            <person name="Schaufler K."/>
            <person name="Gaca A."/>
            <person name="Sgardioli B."/>
            <person name="Wagenaar J."/>
            <person name="Strong T."/>
        </authorList>
    </citation>
    <scope>NUCLEOTIDE SEQUENCE [LARGE SCALE GENOMIC DNA]</scope>
    <source>
        <strain evidence="3 4">MJM12</strain>
    </source>
</reference>
<dbReference type="InterPro" id="IPR027994">
    <property type="entry name" value="WxL_dom"/>
</dbReference>
<feature type="domain" description="WxL" evidence="2">
    <location>
        <begin position="45"/>
        <end position="176"/>
    </location>
</feature>
<comment type="caution">
    <text evidence="3">The sequence shown here is derived from an EMBL/GenBank/DDBJ whole genome shotgun (WGS) entry which is preliminary data.</text>
</comment>
<evidence type="ECO:0000313" key="4">
    <source>
        <dbReference type="Proteomes" id="UP000664256"/>
    </source>
</evidence>
<dbReference type="EMBL" id="JAFLVT010000005">
    <property type="protein sequence ID" value="MBO0448467.1"/>
    <property type="molecule type" value="Genomic_DNA"/>
</dbReference>
<feature type="chain" id="PRO_5045756456" evidence="1">
    <location>
        <begin position="27"/>
        <end position="186"/>
    </location>
</feature>
<name>A0ABS3H4S4_9ENTE</name>
<gene>
    <name evidence="3" type="ORF">JZO76_02860</name>
</gene>
<keyword evidence="4" id="KW-1185">Reference proteome</keyword>
<dbReference type="RefSeq" id="WP_206902676.1">
    <property type="nucleotide sequence ID" value="NZ_JAFLVT010000005.1"/>
</dbReference>
<evidence type="ECO:0000313" key="3">
    <source>
        <dbReference type="EMBL" id="MBO0448467.1"/>
    </source>
</evidence>
<evidence type="ECO:0000259" key="2">
    <source>
        <dbReference type="Pfam" id="PF13731"/>
    </source>
</evidence>